<feature type="transmembrane region" description="Helical" evidence="1">
    <location>
        <begin position="92"/>
        <end position="114"/>
    </location>
</feature>
<name>A0A0A3Z5K6_9GAMM</name>
<dbReference type="STRING" id="371042.NG99_09850"/>
<keyword evidence="1" id="KW-0472">Membrane</keyword>
<dbReference type="Proteomes" id="UP000030351">
    <property type="component" value="Unassembled WGS sequence"/>
</dbReference>
<sequence length="159" mass="17725">MSEVFREGKAVLTSPSSVPVAVLVAGIAIIATRLISLALQVHELGLAEVASFVYRSAQAWDSTLIFIASQLLFFFELRCAVALMRGKNWGRWGYAVAQVVVVLYMYSASMGWIYPELFSINGENSLQIVHLLISQKLPDLLVILLLFVPAGCRQFYRQR</sequence>
<dbReference type="RefSeq" id="WP_034891646.1">
    <property type="nucleotide sequence ID" value="NZ_JRUQ01000029.1"/>
</dbReference>
<feature type="transmembrane region" description="Helical" evidence="1">
    <location>
        <begin position="20"/>
        <end position="39"/>
    </location>
</feature>
<proteinExistence type="predicted"/>
<keyword evidence="1" id="KW-1133">Transmembrane helix</keyword>
<comment type="caution">
    <text evidence="2">The sequence shown here is derived from an EMBL/GenBank/DDBJ whole genome shotgun (WGS) entry which is preliminary data.</text>
</comment>
<keyword evidence="3" id="KW-1185">Reference proteome</keyword>
<dbReference type="AlphaFoldDB" id="A0A0A3Z5K6"/>
<evidence type="ECO:0000256" key="1">
    <source>
        <dbReference type="SAM" id="Phobius"/>
    </source>
</evidence>
<feature type="transmembrane region" description="Helical" evidence="1">
    <location>
        <begin position="140"/>
        <end position="156"/>
    </location>
</feature>
<dbReference type="EMBL" id="JRUQ01000029">
    <property type="protein sequence ID" value="KGT94145.1"/>
    <property type="molecule type" value="Genomic_DNA"/>
</dbReference>
<dbReference type="eggNOG" id="ENOG5032W9M">
    <property type="taxonomic scope" value="Bacteria"/>
</dbReference>
<gene>
    <name evidence="2" type="ORF">NG99_09850</name>
</gene>
<dbReference type="OrthoDB" id="6546659at2"/>
<keyword evidence="1" id="KW-0812">Transmembrane</keyword>
<dbReference type="Pfam" id="PF10767">
    <property type="entry name" value="YbjO_DH-like"/>
    <property type="match status" value="1"/>
</dbReference>
<accession>A0A0A3Z5K6</accession>
<organism evidence="2 3">
    <name type="scientific">Erwinia typographi</name>
    <dbReference type="NCBI Taxonomy" id="371042"/>
    <lineage>
        <taxon>Bacteria</taxon>
        <taxon>Pseudomonadati</taxon>
        <taxon>Pseudomonadota</taxon>
        <taxon>Gammaproteobacteria</taxon>
        <taxon>Enterobacterales</taxon>
        <taxon>Erwiniaceae</taxon>
        <taxon>Erwinia</taxon>
    </lineage>
</organism>
<feature type="transmembrane region" description="Helical" evidence="1">
    <location>
        <begin position="59"/>
        <end position="80"/>
    </location>
</feature>
<protein>
    <submittedName>
        <fullName evidence="2">Membrane protein</fullName>
    </submittedName>
</protein>
<reference evidence="2 3" key="1">
    <citation type="submission" date="2014-10" db="EMBL/GenBank/DDBJ databases">
        <title>Genome sequence of Erwinia typographi M043b.</title>
        <authorList>
            <person name="Chan K.-G."/>
            <person name="Tan W.-S."/>
        </authorList>
    </citation>
    <scope>NUCLEOTIDE SEQUENCE [LARGE SCALE GENOMIC DNA]</scope>
    <source>
        <strain evidence="2 3">M043b</strain>
    </source>
</reference>
<dbReference type="InterPro" id="IPR019703">
    <property type="entry name" value="YbjO_DH-like"/>
</dbReference>
<evidence type="ECO:0000313" key="2">
    <source>
        <dbReference type="EMBL" id="KGT94145.1"/>
    </source>
</evidence>
<evidence type="ECO:0000313" key="3">
    <source>
        <dbReference type="Proteomes" id="UP000030351"/>
    </source>
</evidence>